<keyword evidence="10" id="KW-1185">Reference proteome</keyword>
<dbReference type="PANTHER" id="PTHR42718">
    <property type="entry name" value="MAJOR FACILITATOR SUPERFAMILY MULTIDRUG TRANSPORTER MFSC"/>
    <property type="match status" value="1"/>
</dbReference>
<dbReference type="InterPro" id="IPR036259">
    <property type="entry name" value="MFS_trans_sf"/>
</dbReference>
<feature type="transmembrane region" description="Helical" evidence="7">
    <location>
        <begin position="275"/>
        <end position="298"/>
    </location>
</feature>
<dbReference type="AlphaFoldDB" id="A0A511MLV5"/>
<evidence type="ECO:0000256" key="2">
    <source>
        <dbReference type="ARBA" id="ARBA00022448"/>
    </source>
</evidence>
<feature type="transmembrane region" description="Helical" evidence="7">
    <location>
        <begin position="237"/>
        <end position="254"/>
    </location>
</feature>
<name>A0A511MLV5_9NOCA</name>
<dbReference type="Proteomes" id="UP000321424">
    <property type="component" value="Unassembled WGS sequence"/>
</dbReference>
<feature type="transmembrane region" description="Helical" evidence="7">
    <location>
        <begin position="20"/>
        <end position="42"/>
    </location>
</feature>
<protein>
    <submittedName>
        <fullName evidence="9">MFS transporter</fullName>
    </submittedName>
</protein>
<sequence>MVDVRERTREAADRSRWLALYVLCGGMLMIVLDATIVNVALADIQQDLGFTSAGLAWVVNGYLISFGGLLMLAGRLGDLIGRRTMFLSGLVVFTVASVLCGLAVNEVTLIAARFLQGIGGAMTSAVILGMIFAMFPDPREQAKAIGRYAFVASAGGAIGLLLGGLLTALDWRLIFLVNLPIGILVGLAALKILDKDQGAGLKDGADVPGAVLITAALMLGVYTIVKPAAEYGWTDPATLGLGVASLALLAGFVAREATAKTPLMPLTIFRSRNLSGANAIQVVTVAGMFGMFFLGSLYLKQVLGYEPLQLGLAFFPVAAIMGLLSVRYSEGLVMRFGARKVLIPGLSLILAALLWLTQAPVDGNYWLHIFGPMVLFGTGAGLAFPALMNLAMSGVAPEEAGLASGLANTTMQVGGALGLAVLATLSASKTTDLLAAGIPVNEALTSGFQLAFWIGAALVVAALLAAVLVLKSVPATEHGVDLDDELLLEAEVASERTAI</sequence>
<evidence type="ECO:0000313" key="9">
    <source>
        <dbReference type="EMBL" id="GEM41441.1"/>
    </source>
</evidence>
<dbReference type="InterPro" id="IPR004638">
    <property type="entry name" value="EmrB-like"/>
</dbReference>
<feature type="transmembrane region" description="Helical" evidence="7">
    <location>
        <begin position="85"/>
        <end position="104"/>
    </location>
</feature>
<dbReference type="InterPro" id="IPR011701">
    <property type="entry name" value="MFS"/>
</dbReference>
<comment type="caution">
    <text evidence="9">The sequence shown here is derived from an EMBL/GenBank/DDBJ whole genome shotgun (WGS) entry which is preliminary data.</text>
</comment>
<dbReference type="InterPro" id="IPR020846">
    <property type="entry name" value="MFS_dom"/>
</dbReference>
<keyword evidence="4 7" id="KW-0812">Transmembrane</keyword>
<proteinExistence type="predicted"/>
<dbReference type="EMBL" id="BJXA01000051">
    <property type="protein sequence ID" value="GEM41441.1"/>
    <property type="molecule type" value="Genomic_DNA"/>
</dbReference>
<organism evidence="9 10">
    <name type="scientific">Nocardia ninae NBRC 108245</name>
    <dbReference type="NCBI Taxonomy" id="1210091"/>
    <lineage>
        <taxon>Bacteria</taxon>
        <taxon>Bacillati</taxon>
        <taxon>Actinomycetota</taxon>
        <taxon>Actinomycetes</taxon>
        <taxon>Mycobacteriales</taxon>
        <taxon>Nocardiaceae</taxon>
        <taxon>Nocardia</taxon>
    </lineage>
</organism>
<dbReference type="PANTHER" id="PTHR42718:SF46">
    <property type="entry name" value="BLR6921 PROTEIN"/>
    <property type="match status" value="1"/>
</dbReference>
<evidence type="ECO:0000256" key="7">
    <source>
        <dbReference type="SAM" id="Phobius"/>
    </source>
</evidence>
<evidence type="ECO:0000256" key="4">
    <source>
        <dbReference type="ARBA" id="ARBA00022692"/>
    </source>
</evidence>
<dbReference type="Gene3D" id="1.20.1720.10">
    <property type="entry name" value="Multidrug resistance protein D"/>
    <property type="match status" value="1"/>
</dbReference>
<evidence type="ECO:0000256" key="3">
    <source>
        <dbReference type="ARBA" id="ARBA00022475"/>
    </source>
</evidence>
<evidence type="ECO:0000313" key="10">
    <source>
        <dbReference type="Proteomes" id="UP000321424"/>
    </source>
</evidence>
<keyword evidence="2" id="KW-0813">Transport</keyword>
<dbReference type="GO" id="GO:0022857">
    <property type="term" value="F:transmembrane transporter activity"/>
    <property type="evidence" value="ECO:0007669"/>
    <property type="project" value="InterPro"/>
</dbReference>
<feature type="transmembrane region" description="Helical" evidence="7">
    <location>
        <begin position="54"/>
        <end position="73"/>
    </location>
</feature>
<feature type="transmembrane region" description="Helical" evidence="7">
    <location>
        <begin position="341"/>
        <end position="359"/>
    </location>
</feature>
<comment type="subcellular location">
    <subcellularLocation>
        <location evidence="1">Cell membrane</location>
        <topology evidence="1">Multi-pass membrane protein</topology>
    </subcellularLocation>
</comment>
<feature type="transmembrane region" description="Helical" evidence="7">
    <location>
        <begin position="450"/>
        <end position="470"/>
    </location>
</feature>
<dbReference type="RefSeq" id="WP_246181151.1">
    <property type="nucleotide sequence ID" value="NZ_BJXA01000051.1"/>
</dbReference>
<feature type="transmembrane region" description="Helical" evidence="7">
    <location>
        <begin position="110"/>
        <end position="135"/>
    </location>
</feature>
<accession>A0A511MLV5</accession>
<reference evidence="9 10" key="1">
    <citation type="submission" date="2019-07" db="EMBL/GenBank/DDBJ databases">
        <title>Whole genome shotgun sequence of Nocardia ninae NBRC 108245.</title>
        <authorList>
            <person name="Hosoyama A."/>
            <person name="Uohara A."/>
            <person name="Ohji S."/>
            <person name="Ichikawa N."/>
        </authorList>
    </citation>
    <scope>NUCLEOTIDE SEQUENCE [LARGE SCALE GENOMIC DNA]</scope>
    <source>
        <strain evidence="9 10">NBRC 108245</strain>
    </source>
</reference>
<keyword evidence="5 7" id="KW-1133">Transmembrane helix</keyword>
<dbReference type="PROSITE" id="PS50850">
    <property type="entry name" value="MFS"/>
    <property type="match status" value="1"/>
</dbReference>
<feature type="transmembrane region" description="Helical" evidence="7">
    <location>
        <begin position="400"/>
        <end position="425"/>
    </location>
</feature>
<dbReference type="CDD" id="cd17321">
    <property type="entry name" value="MFS_MMR_MDR_like"/>
    <property type="match status" value="1"/>
</dbReference>
<feature type="transmembrane region" description="Helical" evidence="7">
    <location>
        <begin position="205"/>
        <end position="225"/>
    </location>
</feature>
<dbReference type="Pfam" id="PF07690">
    <property type="entry name" value="MFS_1"/>
    <property type="match status" value="1"/>
</dbReference>
<feature type="transmembrane region" description="Helical" evidence="7">
    <location>
        <begin position="310"/>
        <end position="329"/>
    </location>
</feature>
<dbReference type="GO" id="GO:0005886">
    <property type="term" value="C:plasma membrane"/>
    <property type="evidence" value="ECO:0007669"/>
    <property type="project" value="UniProtKB-SubCell"/>
</dbReference>
<evidence type="ECO:0000256" key="1">
    <source>
        <dbReference type="ARBA" id="ARBA00004651"/>
    </source>
</evidence>
<feature type="domain" description="Major facilitator superfamily (MFS) profile" evidence="8">
    <location>
        <begin position="19"/>
        <end position="474"/>
    </location>
</feature>
<gene>
    <name evidence="9" type="ORF">NN4_59600</name>
</gene>
<dbReference type="Gene3D" id="1.20.1250.20">
    <property type="entry name" value="MFS general substrate transporter like domains"/>
    <property type="match status" value="1"/>
</dbReference>
<evidence type="ECO:0000259" key="8">
    <source>
        <dbReference type="PROSITE" id="PS50850"/>
    </source>
</evidence>
<dbReference type="SUPFAM" id="SSF103473">
    <property type="entry name" value="MFS general substrate transporter"/>
    <property type="match status" value="1"/>
</dbReference>
<dbReference type="NCBIfam" id="TIGR00711">
    <property type="entry name" value="efflux_EmrB"/>
    <property type="match status" value="1"/>
</dbReference>
<keyword evidence="3" id="KW-1003">Cell membrane</keyword>
<feature type="transmembrane region" description="Helical" evidence="7">
    <location>
        <begin position="173"/>
        <end position="193"/>
    </location>
</feature>
<feature type="transmembrane region" description="Helical" evidence="7">
    <location>
        <begin position="147"/>
        <end position="167"/>
    </location>
</feature>
<evidence type="ECO:0000256" key="5">
    <source>
        <dbReference type="ARBA" id="ARBA00022989"/>
    </source>
</evidence>
<keyword evidence="6 7" id="KW-0472">Membrane</keyword>
<evidence type="ECO:0000256" key="6">
    <source>
        <dbReference type="ARBA" id="ARBA00023136"/>
    </source>
</evidence>
<feature type="transmembrane region" description="Helical" evidence="7">
    <location>
        <begin position="365"/>
        <end position="388"/>
    </location>
</feature>